<feature type="compositionally biased region" description="Basic and acidic residues" evidence="1">
    <location>
        <begin position="18"/>
        <end position="47"/>
    </location>
</feature>
<feature type="region of interest" description="Disordered" evidence="1">
    <location>
        <begin position="1"/>
        <end position="122"/>
    </location>
</feature>
<dbReference type="AlphaFoldDB" id="A0A8J2PG28"/>
<protein>
    <submittedName>
        <fullName evidence="2">Uncharacterized protein</fullName>
    </submittedName>
</protein>
<name>A0A8J2PG28_9HEXA</name>
<reference evidence="2" key="1">
    <citation type="submission" date="2021-06" db="EMBL/GenBank/DDBJ databases">
        <authorList>
            <person name="Hodson N. C."/>
            <person name="Mongue J. A."/>
            <person name="Jaron S. K."/>
        </authorList>
    </citation>
    <scope>NUCLEOTIDE SEQUENCE</scope>
</reference>
<evidence type="ECO:0000256" key="1">
    <source>
        <dbReference type="SAM" id="MobiDB-lite"/>
    </source>
</evidence>
<keyword evidence="3" id="KW-1185">Reference proteome</keyword>
<dbReference type="EMBL" id="CAJVCH010546720">
    <property type="protein sequence ID" value="CAG7828237.1"/>
    <property type="molecule type" value="Genomic_DNA"/>
</dbReference>
<dbReference type="OrthoDB" id="6516375at2759"/>
<gene>
    <name evidence="2" type="ORF">AFUS01_LOCUS38179</name>
</gene>
<evidence type="ECO:0000313" key="3">
    <source>
        <dbReference type="Proteomes" id="UP000708208"/>
    </source>
</evidence>
<sequence length="216" mass="24410">MGAVELVSQSASTGGREFLSRLHTTDDDVSEESNHKDLHSRQEKSETWMDNPETQADRSGKPVNYGTSGFLPHEDILPEDALSKAQPPNLYSTMEMSPHSRASGLASPFETDEGNSDGRRDYDLQRSDADEEQLNEDHQLLRAHLRNILSRRARESGLYDETRYPYSFPTRFYIPNSRSSFVIPPSAFRTTKRSPGCLRKCMAQGFLHPSQCHSLC</sequence>
<dbReference type="Proteomes" id="UP000708208">
    <property type="component" value="Unassembled WGS sequence"/>
</dbReference>
<evidence type="ECO:0000313" key="2">
    <source>
        <dbReference type="EMBL" id="CAG7828237.1"/>
    </source>
</evidence>
<comment type="caution">
    <text evidence="2">The sequence shown here is derived from an EMBL/GenBank/DDBJ whole genome shotgun (WGS) entry which is preliminary data.</text>
</comment>
<accession>A0A8J2PG28</accession>
<organism evidence="2 3">
    <name type="scientific">Allacma fusca</name>
    <dbReference type="NCBI Taxonomy" id="39272"/>
    <lineage>
        <taxon>Eukaryota</taxon>
        <taxon>Metazoa</taxon>
        <taxon>Ecdysozoa</taxon>
        <taxon>Arthropoda</taxon>
        <taxon>Hexapoda</taxon>
        <taxon>Collembola</taxon>
        <taxon>Symphypleona</taxon>
        <taxon>Sminthuridae</taxon>
        <taxon>Allacma</taxon>
    </lineage>
</organism>
<proteinExistence type="predicted"/>